<dbReference type="AlphaFoldDB" id="A0A1X2HP82"/>
<proteinExistence type="predicted"/>
<evidence type="ECO:0000313" key="2">
    <source>
        <dbReference type="Proteomes" id="UP000242180"/>
    </source>
</evidence>
<organism evidence="1 2">
    <name type="scientific">Syncephalastrum racemosum</name>
    <name type="common">Filamentous fungus</name>
    <dbReference type="NCBI Taxonomy" id="13706"/>
    <lineage>
        <taxon>Eukaryota</taxon>
        <taxon>Fungi</taxon>
        <taxon>Fungi incertae sedis</taxon>
        <taxon>Mucoromycota</taxon>
        <taxon>Mucoromycotina</taxon>
        <taxon>Mucoromycetes</taxon>
        <taxon>Mucorales</taxon>
        <taxon>Syncephalastraceae</taxon>
        <taxon>Syncephalastrum</taxon>
    </lineage>
</organism>
<protein>
    <submittedName>
        <fullName evidence="1">Uncharacterized protein</fullName>
    </submittedName>
</protein>
<dbReference type="InParanoid" id="A0A1X2HP82"/>
<dbReference type="Proteomes" id="UP000242180">
    <property type="component" value="Unassembled WGS sequence"/>
</dbReference>
<name>A0A1X2HP82_SYNRA</name>
<accession>A0A1X2HP82</accession>
<dbReference type="EMBL" id="MCGN01000002">
    <property type="protein sequence ID" value="ORZ01195.1"/>
    <property type="molecule type" value="Genomic_DNA"/>
</dbReference>
<gene>
    <name evidence="1" type="ORF">BCR43DRAFT_486516</name>
</gene>
<evidence type="ECO:0000313" key="1">
    <source>
        <dbReference type="EMBL" id="ORZ01195.1"/>
    </source>
</evidence>
<keyword evidence="2" id="KW-1185">Reference proteome</keyword>
<reference evidence="1 2" key="1">
    <citation type="submission" date="2016-07" db="EMBL/GenBank/DDBJ databases">
        <title>Pervasive Adenine N6-methylation of Active Genes in Fungi.</title>
        <authorList>
            <consortium name="DOE Joint Genome Institute"/>
            <person name="Mondo S.J."/>
            <person name="Dannebaum R.O."/>
            <person name="Kuo R.C."/>
            <person name="Labutti K."/>
            <person name="Haridas S."/>
            <person name="Kuo A."/>
            <person name="Salamov A."/>
            <person name="Ahrendt S.R."/>
            <person name="Lipzen A."/>
            <person name="Sullivan W."/>
            <person name="Andreopoulos W.B."/>
            <person name="Clum A."/>
            <person name="Lindquist E."/>
            <person name="Daum C."/>
            <person name="Ramamoorthy G.K."/>
            <person name="Gryganskyi A."/>
            <person name="Culley D."/>
            <person name="Magnuson J.K."/>
            <person name="James T.Y."/>
            <person name="O'Malley M.A."/>
            <person name="Stajich J.E."/>
            <person name="Spatafora J.W."/>
            <person name="Visel A."/>
            <person name="Grigoriev I.V."/>
        </authorList>
    </citation>
    <scope>NUCLEOTIDE SEQUENCE [LARGE SCALE GENOMIC DNA]</scope>
    <source>
        <strain evidence="1 2">NRRL 2496</strain>
    </source>
</reference>
<sequence>MTATMAENNIMRKKRHTTTKTLFSTNLYRRLHGPLASTASAPAEKNHSSDSRYYHHRRSTYFFIPPCCSSVVYVCRRHTLALMISALTLCCVVHASTHTQVRAHLVMPRSTSASLLAFFTPYDPVPILPFSYESFLHTFYMTTLQS</sequence>
<comment type="caution">
    <text evidence="1">The sequence shown here is derived from an EMBL/GenBank/DDBJ whole genome shotgun (WGS) entry which is preliminary data.</text>
</comment>